<evidence type="ECO:0000313" key="2">
    <source>
        <dbReference type="EMBL" id="QIW62527.1"/>
    </source>
</evidence>
<name>A0A6H0V666_9BACT</name>
<gene>
    <name evidence="2" type="ORF">GOQ20_03855</name>
</gene>
<organism evidence="2 3">
    <name type="scientific">Mycoplasmopsis gallinacea</name>
    <dbReference type="NCBI Taxonomy" id="29556"/>
    <lineage>
        <taxon>Bacteria</taxon>
        <taxon>Bacillati</taxon>
        <taxon>Mycoplasmatota</taxon>
        <taxon>Mycoplasmoidales</taxon>
        <taxon>Metamycoplasmataceae</taxon>
        <taxon>Mycoplasmopsis</taxon>
    </lineage>
</organism>
<sequence>MKTNNNEQHQIVKFPTLWLTKKFNEIPRIEAVRFPDRYPKYFQGANDWEKWTLIATITALGLIPYRKNVFYTREEIKGVWRLKPTYKCFNANIKKEKNNLNKQQIKLIRYVKKFLKIFSNYHNDVPTHGK</sequence>
<evidence type="ECO:0000256" key="1">
    <source>
        <dbReference type="SAM" id="Coils"/>
    </source>
</evidence>
<accession>A0A6H0V666</accession>
<protein>
    <submittedName>
        <fullName evidence="2">Uncharacterized protein</fullName>
    </submittedName>
</protein>
<proteinExistence type="predicted"/>
<dbReference type="Proteomes" id="UP000503310">
    <property type="component" value="Chromosome"/>
</dbReference>
<evidence type="ECO:0000313" key="3">
    <source>
        <dbReference type="Proteomes" id="UP000503310"/>
    </source>
</evidence>
<dbReference type="AlphaFoldDB" id="A0A6H0V666"/>
<dbReference type="RefSeq" id="WP_167845481.1">
    <property type="nucleotide sequence ID" value="NZ_CP047225.1"/>
</dbReference>
<keyword evidence="1" id="KW-0175">Coiled coil</keyword>
<feature type="coiled-coil region" evidence="1">
    <location>
        <begin position="86"/>
        <end position="113"/>
    </location>
</feature>
<dbReference type="EMBL" id="CP047225">
    <property type="protein sequence ID" value="QIW62527.1"/>
    <property type="molecule type" value="Genomic_DNA"/>
</dbReference>
<reference evidence="2 3" key="1">
    <citation type="submission" date="2019-12" db="EMBL/GenBank/DDBJ databases">
        <title>Sequencing and analysis of the whole genome of Mycoplasma gallinaceum strain Peacock20181011.</title>
        <authorList>
            <person name="Liu X."/>
            <person name="Qin Z."/>
            <person name="Xu H."/>
        </authorList>
    </citation>
    <scope>NUCLEOTIDE SEQUENCE [LARGE SCALE GENOMIC DNA]</scope>
    <source>
        <strain evidence="2 3">Peacock20181011</strain>
    </source>
</reference>